<dbReference type="Pfam" id="PF01764">
    <property type="entry name" value="Lipase_3"/>
    <property type="match status" value="1"/>
</dbReference>
<dbReference type="Proteomes" id="UP000070444">
    <property type="component" value="Unassembled WGS sequence"/>
</dbReference>
<dbReference type="InterPro" id="IPR029058">
    <property type="entry name" value="AB_hydrolase_fold"/>
</dbReference>
<proteinExistence type="predicted"/>
<organism evidence="2 3">
    <name type="scientific">Conidiobolus coronatus (strain ATCC 28846 / CBS 209.66 / NRRL 28638)</name>
    <name type="common">Delacroixia coronata</name>
    <dbReference type="NCBI Taxonomy" id="796925"/>
    <lineage>
        <taxon>Eukaryota</taxon>
        <taxon>Fungi</taxon>
        <taxon>Fungi incertae sedis</taxon>
        <taxon>Zoopagomycota</taxon>
        <taxon>Entomophthoromycotina</taxon>
        <taxon>Entomophthoromycetes</taxon>
        <taxon>Entomophthorales</taxon>
        <taxon>Ancylistaceae</taxon>
        <taxon>Conidiobolus</taxon>
    </lineage>
</organism>
<dbReference type="InterPro" id="IPR051218">
    <property type="entry name" value="Sec_MonoDiacylglyc_Lipase"/>
</dbReference>
<dbReference type="CDD" id="cd00519">
    <property type="entry name" value="Lipase_3"/>
    <property type="match status" value="1"/>
</dbReference>
<feature type="non-terminal residue" evidence="2">
    <location>
        <position position="207"/>
    </location>
</feature>
<dbReference type="PANTHER" id="PTHR45856">
    <property type="entry name" value="ALPHA/BETA-HYDROLASES SUPERFAMILY PROTEIN"/>
    <property type="match status" value="1"/>
</dbReference>
<feature type="non-terminal residue" evidence="2">
    <location>
        <position position="1"/>
    </location>
</feature>
<gene>
    <name evidence="2" type="ORF">CONCODRAFT_33538</name>
</gene>
<dbReference type="GO" id="GO:0006629">
    <property type="term" value="P:lipid metabolic process"/>
    <property type="evidence" value="ECO:0007669"/>
    <property type="project" value="InterPro"/>
</dbReference>
<evidence type="ECO:0000313" key="3">
    <source>
        <dbReference type="Proteomes" id="UP000070444"/>
    </source>
</evidence>
<dbReference type="OrthoDB" id="438440at2759"/>
<dbReference type="AlphaFoldDB" id="A0A137P1L0"/>
<evidence type="ECO:0000259" key="1">
    <source>
        <dbReference type="Pfam" id="PF01764"/>
    </source>
</evidence>
<dbReference type="OMA" id="IQNWIEN"/>
<feature type="domain" description="Fungal lipase-type" evidence="1">
    <location>
        <begin position="54"/>
        <end position="191"/>
    </location>
</feature>
<dbReference type="SUPFAM" id="SSF53474">
    <property type="entry name" value="alpha/beta-Hydrolases"/>
    <property type="match status" value="1"/>
</dbReference>
<sequence>YASAAYCPQAKLTSWNCTNCVGYASNSSEVIYFQNAGVDSAGYIAVNKILKLIVLSYRGTNDLSNWLYDTDIKLTSAGLSGQSSNAQIHSGFNDMAMSLLSQTTSSLKSAIGKYPDYKVVITGHSLGGAIASLIGFQLGQANVVSWDKLNVITYGQPRIGNPDFATYLNTKPWTFTRVTSYSDLVAISPGISMGFYHNQNNMHINSS</sequence>
<dbReference type="Gene3D" id="3.40.50.1820">
    <property type="entry name" value="alpha/beta hydrolase"/>
    <property type="match status" value="1"/>
</dbReference>
<keyword evidence="2" id="KW-0378">Hydrolase</keyword>
<dbReference type="PANTHER" id="PTHR45856:SF24">
    <property type="entry name" value="FUNGAL LIPASE-LIKE DOMAIN-CONTAINING PROTEIN"/>
    <property type="match status" value="1"/>
</dbReference>
<keyword evidence="3" id="KW-1185">Reference proteome</keyword>
<evidence type="ECO:0000313" key="2">
    <source>
        <dbReference type="EMBL" id="KXN68902.1"/>
    </source>
</evidence>
<protein>
    <submittedName>
        <fullName evidence="2">Alpha/beta-hydrolase</fullName>
    </submittedName>
</protein>
<dbReference type="InterPro" id="IPR002921">
    <property type="entry name" value="Fungal_lipase-type"/>
</dbReference>
<name>A0A137P1L0_CONC2</name>
<dbReference type="EMBL" id="KQ964556">
    <property type="protein sequence ID" value="KXN68902.1"/>
    <property type="molecule type" value="Genomic_DNA"/>
</dbReference>
<accession>A0A137P1L0</accession>
<reference evidence="2 3" key="1">
    <citation type="journal article" date="2015" name="Genome Biol. Evol.">
        <title>Phylogenomic analyses indicate that early fungi evolved digesting cell walls of algal ancestors of land plants.</title>
        <authorList>
            <person name="Chang Y."/>
            <person name="Wang S."/>
            <person name="Sekimoto S."/>
            <person name="Aerts A.L."/>
            <person name="Choi C."/>
            <person name="Clum A."/>
            <person name="LaButti K.M."/>
            <person name="Lindquist E.A."/>
            <person name="Yee Ngan C."/>
            <person name="Ohm R.A."/>
            <person name="Salamov A.A."/>
            <person name="Grigoriev I.V."/>
            <person name="Spatafora J.W."/>
            <person name="Berbee M.L."/>
        </authorList>
    </citation>
    <scope>NUCLEOTIDE SEQUENCE [LARGE SCALE GENOMIC DNA]</scope>
    <source>
        <strain evidence="2 3">NRRL 28638</strain>
    </source>
</reference>
<dbReference type="GO" id="GO:0016787">
    <property type="term" value="F:hydrolase activity"/>
    <property type="evidence" value="ECO:0007669"/>
    <property type="project" value="UniProtKB-KW"/>
</dbReference>